<comment type="caution">
    <text evidence="1">The sequence shown here is derived from an EMBL/GenBank/DDBJ whole genome shotgun (WGS) entry which is preliminary data.</text>
</comment>
<evidence type="ECO:0000313" key="2">
    <source>
        <dbReference type="Proteomes" id="UP000828390"/>
    </source>
</evidence>
<dbReference type="Proteomes" id="UP000828390">
    <property type="component" value="Unassembled WGS sequence"/>
</dbReference>
<proteinExistence type="predicted"/>
<keyword evidence="2" id="KW-1185">Reference proteome</keyword>
<gene>
    <name evidence="1" type="ORF">DPMN_141294</name>
</gene>
<dbReference type="EMBL" id="JAIWYP010000006">
    <property type="protein sequence ID" value="KAH3812853.1"/>
    <property type="molecule type" value="Genomic_DNA"/>
</dbReference>
<name>A0A9D4JL52_DREPO</name>
<accession>A0A9D4JL52</accession>
<dbReference type="AlphaFoldDB" id="A0A9D4JL52"/>
<organism evidence="1 2">
    <name type="scientific">Dreissena polymorpha</name>
    <name type="common">Zebra mussel</name>
    <name type="synonym">Mytilus polymorpha</name>
    <dbReference type="NCBI Taxonomy" id="45954"/>
    <lineage>
        <taxon>Eukaryota</taxon>
        <taxon>Metazoa</taxon>
        <taxon>Spiralia</taxon>
        <taxon>Lophotrochozoa</taxon>
        <taxon>Mollusca</taxon>
        <taxon>Bivalvia</taxon>
        <taxon>Autobranchia</taxon>
        <taxon>Heteroconchia</taxon>
        <taxon>Euheterodonta</taxon>
        <taxon>Imparidentia</taxon>
        <taxon>Neoheterodontei</taxon>
        <taxon>Myida</taxon>
        <taxon>Dreissenoidea</taxon>
        <taxon>Dreissenidae</taxon>
        <taxon>Dreissena</taxon>
    </lineage>
</organism>
<evidence type="ECO:0000313" key="1">
    <source>
        <dbReference type="EMBL" id="KAH3812853.1"/>
    </source>
</evidence>
<reference evidence="1" key="2">
    <citation type="submission" date="2020-11" db="EMBL/GenBank/DDBJ databases">
        <authorList>
            <person name="McCartney M.A."/>
            <person name="Auch B."/>
            <person name="Kono T."/>
            <person name="Mallez S."/>
            <person name="Becker A."/>
            <person name="Gohl D.M."/>
            <person name="Silverstein K.A.T."/>
            <person name="Koren S."/>
            <person name="Bechman K.B."/>
            <person name="Herman A."/>
            <person name="Abrahante J.E."/>
            <person name="Garbe J."/>
        </authorList>
    </citation>
    <scope>NUCLEOTIDE SEQUENCE</scope>
    <source>
        <strain evidence="1">Duluth1</strain>
        <tissue evidence="1">Whole animal</tissue>
    </source>
</reference>
<sequence>MFVDLLVSKGSIVVLPYPISADGVDPDYPEVIITTMSRIVATVTANTNNSQIFL</sequence>
<protein>
    <submittedName>
        <fullName evidence="1">Uncharacterized protein</fullName>
    </submittedName>
</protein>
<reference evidence="1" key="1">
    <citation type="journal article" date="2019" name="bioRxiv">
        <title>The Genome of the Zebra Mussel, Dreissena polymorpha: A Resource for Invasive Species Research.</title>
        <authorList>
            <person name="McCartney M.A."/>
            <person name="Auch B."/>
            <person name="Kono T."/>
            <person name="Mallez S."/>
            <person name="Zhang Y."/>
            <person name="Obille A."/>
            <person name="Becker A."/>
            <person name="Abrahante J.E."/>
            <person name="Garbe J."/>
            <person name="Badalamenti J.P."/>
            <person name="Herman A."/>
            <person name="Mangelson H."/>
            <person name="Liachko I."/>
            <person name="Sullivan S."/>
            <person name="Sone E.D."/>
            <person name="Koren S."/>
            <person name="Silverstein K.A.T."/>
            <person name="Beckman K.B."/>
            <person name="Gohl D.M."/>
        </authorList>
    </citation>
    <scope>NUCLEOTIDE SEQUENCE</scope>
    <source>
        <strain evidence="1">Duluth1</strain>
        <tissue evidence="1">Whole animal</tissue>
    </source>
</reference>